<protein>
    <submittedName>
        <fullName evidence="3">Uncharacterized protein</fullName>
    </submittedName>
</protein>
<evidence type="ECO:0000313" key="3">
    <source>
        <dbReference type="EMBL" id="CCI48200.1"/>
    </source>
</evidence>
<evidence type="ECO:0000256" key="1">
    <source>
        <dbReference type="SAM" id="MobiDB-lite"/>
    </source>
</evidence>
<feature type="signal peptide" evidence="2">
    <location>
        <begin position="1"/>
        <end position="23"/>
    </location>
</feature>
<keyword evidence="2" id="KW-0732">Signal</keyword>
<proteinExistence type="predicted"/>
<dbReference type="Proteomes" id="UP000053237">
    <property type="component" value="Unassembled WGS sequence"/>
</dbReference>
<feature type="chain" id="PRO_5001532583" evidence="2">
    <location>
        <begin position="24"/>
        <end position="401"/>
    </location>
</feature>
<sequence>MNTTVILSSICMFLVSQHTGCCAGELHWIDINVNARWIIACQKCLLLAGASRVEAKKVYSSIAVNSKAHEVVQHRVLGSAFFITNVMSCMLEDVCGMQHHDLPGTEGRTRGVATFVLDHISSDQHIRSEPMDLDDAPTQHLSGHPSKVSSQDQTIPHFRSRICLHKPHAHSVGDFEACIHKHSDAGDMEKYYLHSDGKMSIIYVLYTSSPESIKPSCDKTRMKTIKLAESLCDLFKHKISHSIIESKARPNIETEVPLIENTEVESWRGENSDIENEKLLFQNLRYTPVCLVTQILYATHQKCWKCLTATDGLIVLDQDESFASASIFHRARYNYRIIFFSAKEVPSCTGCGVYEYSDKCMVDSVHTLRPVPAISNTEGSDQIESEKRTSDKSSRCVKANF</sequence>
<dbReference type="AlphaFoldDB" id="A0A024GNS6"/>
<keyword evidence="4" id="KW-1185">Reference proteome</keyword>
<name>A0A024GNS6_9STRA</name>
<organism evidence="3 4">
    <name type="scientific">Albugo candida</name>
    <dbReference type="NCBI Taxonomy" id="65357"/>
    <lineage>
        <taxon>Eukaryota</taxon>
        <taxon>Sar</taxon>
        <taxon>Stramenopiles</taxon>
        <taxon>Oomycota</taxon>
        <taxon>Peronosporomycetes</taxon>
        <taxon>Albuginales</taxon>
        <taxon>Albuginaceae</taxon>
        <taxon>Albugo</taxon>
    </lineage>
</organism>
<comment type="caution">
    <text evidence="3">The sequence shown here is derived from an EMBL/GenBank/DDBJ whole genome shotgun (WGS) entry which is preliminary data.</text>
</comment>
<gene>
    <name evidence="3" type="ORF">BN9_092620</name>
</gene>
<evidence type="ECO:0000256" key="2">
    <source>
        <dbReference type="SAM" id="SignalP"/>
    </source>
</evidence>
<dbReference type="InParanoid" id="A0A024GNS6"/>
<accession>A0A024GNS6</accession>
<dbReference type="EMBL" id="CAIX01000208">
    <property type="protein sequence ID" value="CCI48200.1"/>
    <property type="molecule type" value="Genomic_DNA"/>
</dbReference>
<reference evidence="3 4" key="1">
    <citation type="submission" date="2012-05" db="EMBL/GenBank/DDBJ databases">
        <title>Recombination and specialization in a pathogen metapopulation.</title>
        <authorList>
            <person name="Gardiner A."/>
            <person name="Kemen E."/>
            <person name="Schultz-Larsen T."/>
            <person name="MacLean D."/>
            <person name="Van Oosterhout C."/>
            <person name="Jones J.D.G."/>
        </authorList>
    </citation>
    <scope>NUCLEOTIDE SEQUENCE [LARGE SCALE GENOMIC DNA]</scope>
    <source>
        <strain evidence="3 4">Ac Nc2</strain>
    </source>
</reference>
<evidence type="ECO:0000313" key="4">
    <source>
        <dbReference type="Proteomes" id="UP000053237"/>
    </source>
</evidence>
<feature type="region of interest" description="Disordered" evidence="1">
    <location>
        <begin position="373"/>
        <end position="401"/>
    </location>
</feature>
<feature type="compositionally biased region" description="Basic and acidic residues" evidence="1">
    <location>
        <begin position="384"/>
        <end position="394"/>
    </location>
</feature>